<dbReference type="SUPFAM" id="SSF50685">
    <property type="entry name" value="Barwin-like endoglucanases"/>
    <property type="match status" value="1"/>
</dbReference>
<name>A0A137PB90_CONC2</name>
<dbReference type="Gene3D" id="2.60.40.760">
    <property type="entry name" value="Expansin, cellulose-binding-like domain"/>
    <property type="match status" value="1"/>
</dbReference>
<dbReference type="InterPro" id="IPR036908">
    <property type="entry name" value="RlpA-like_sf"/>
</dbReference>
<dbReference type="NCBIfam" id="NF041144">
    <property type="entry name" value="expansin_EXLX1"/>
    <property type="match status" value="1"/>
</dbReference>
<dbReference type="STRING" id="796925.A0A137PB90"/>
<dbReference type="CDD" id="cd22271">
    <property type="entry name" value="DPBB_EXP_N-like"/>
    <property type="match status" value="1"/>
</dbReference>
<evidence type="ECO:0000313" key="4">
    <source>
        <dbReference type="Proteomes" id="UP000070444"/>
    </source>
</evidence>
<dbReference type="PANTHER" id="PTHR31836">
    <property type="match status" value="1"/>
</dbReference>
<dbReference type="SUPFAM" id="SSF49590">
    <property type="entry name" value="PHL pollen allergen"/>
    <property type="match status" value="1"/>
</dbReference>
<accession>A0A137PB90</accession>
<dbReference type="OrthoDB" id="5823761at2759"/>
<organism evidence="3 4">
    <name type="scientific">Conidiobolus coronatus (strain ATCC 28846 / CBS 209.66 / NRRL 28638)</name>
    <name type="common">Delacroixia coronata</name>
    <dbReference type="NCBI Taxonomy" id="796925"/>
    <lineage>
        <taxon>Eukaryota</taxon>
        <taxon>Fungi</taxon>
        <taxon>Fungi incertae sedis</taxon>
        <taxon>Zoopagomycota</taxon>
        <taxon>Entomophthoromycotina</taxon>
        <taxon>Entomophthoromycetes</taxon>
        <taxon>Entomophthorales</taxon>
        <taxon>Ancylistaceae</taxon>
        <taxon>Conidiobolus</taxon>
    </lineage>
</organism>
<dbReference type="Pfam" id="PF00967">
    <property type="entry name" value="Barwin"/>
    <property type="match status" value="1"/>
</dbReference>
<reference evidence="3 4" key="1">
    <citation type="journal article" date="2015" name="Genome Biol. Evol.">
        <title>Phylogenomic analyses indicate that early fungi evolved digesting cell walls of algal ancestors of land plants.</title>
        <authorList>
            <person name="Chang Y."/>
            <person name="Wang S."/>
            <person name="Sekimoto S."/>
            <person name="Aerts A.L."/>
            <person name="Choi C."/>
            <person name="Clum A."/>
            <person name="LaButti K.M."/>
            <person name="Lindquist E.A."/>
            <person name="Yee Ngan C."/>
            <person name="Ohm R.A."/>
            <person name="Salamov A.A."/>
            <person name="Grigoriev I.V."/>
            <person name="Spatafora J.W."/>
            <person name="Berbee M.L."/>
        </authorList>
    </citation>
    <scope>NUCLEOTIDE SEQUENCE [LARGE SCALE GENOMIC DNA]</scope>
    <source>
        <strain evidence="3 4">NRRL 28638</strain>
    </source>
</reference>
<keyword evidence="1" id="KW-0732">Signal</keyword>
<proteinExistence type="predicted"/>
<dbReference type="GO" id="GO:0042742">
    <property type="term" value="P:defense response to bacterium"/>
    <property type="evidence" value="ECO:0007669"/>
    <property type="project" value="InterPro"/>
</dbReference>
<dbReference type="Proteomes" id="UP000070444">
    <property type="component" value="Unassembled WGS sequence"/>
</dbReference>
<evidence type="ECO:0000256" key="1">
    <source>
        <dbReference type="ARBA" id="ARBA00022729"/>
    </source>
</evidence>
<feature type="domain" description="Barwin" evidence="2">
    <location>
        <begin position="64"/>
        <end position="108"/>
    </location>
</feature>
<dbReference type="InterPro" id="IPR051477">
    <property type="entry name" value="Expansin_CellWall"/>
</dbReference>
<evidence type="ECO:0000259" key="2">
    <source>
        <dbReference type="Pfam" id="PF00967"/>
    </source>
</evidence>
<dbReference type="InterPro" id="IPR001153">
    <property type="entry name" value="Barwin_dom"/>
</dbReference>
<gene>
    <name evidence="3" type="ORF">CONCODRAFT_168949</name>
</gene>
<protein>
    <recommendedName>
        <fullName evidence="2">Barwin domain-containing protein</fullName>
    </recommendedName>
</protein>
<keyword evidence="4" id="KW-1185">Reference proteome</keyword>
<dbReference type="InterPro" id="IPR049818">
    <property type="entry name" value="Expansin_EXLX1-like"/>
</dbReference>
<evidence type="ECO:0000313" key="3">
    <source>
        <dbReference type="EMBL" id="KXN72277.1"/>
    </source>
</evidence>
<dbReference type="PANTHER" id="PTHR31836:SF21">
    <property type="entry name" value="EXPANSIN-LIKE PROTEIN 7"/>
    <property type="match status" value="1"/>
</dbReference>
<sequence length="221" mass="24734">MHIQRYQFNSTVWVQSWLNGNYEGSKLSGQGLISYDTNSKGFGKCSYPEGSHGYFTGVSSAVFNSAVSCGMCLKVTNPKSKSSVVVHVVDQCISCQEGDLNMNKLAYSVIGDFTAGTIKAVWEQVRCPTMGPLMYYWDKYSDDWNALLQVRNPAYPVQSVEIQQEDGWTPLKLRDDNHWELKRMGSGPFNIKVRGTNGNIVMDNNVSMNKLELPVYSDGQL</sequence>
<dbReference type="Gene3D" id="2.40.40.10">
    <property type="entry name" value="RlpA-like domain"/>
    <property type="match status" value="1"/>
</dbReference>
<dbReference type="EMBL" id="KQ964456">
    <property type="protein sequence ID" value="KXN72277.1"/>
    <property type="molecule type" value="Genomic_DNA"/>
</dbReference>
<dbReference type="AlphaFoldDB" id="A0A137PB90"/>
<dbReference type="InterPro" id="IPR036749">
    <property type="entry name" value="Expansin_CBD_sf"/>
</dbReference>
<dbReference type="GO" id="GO:0050832">
    <property type="term" value="P:defense response to fungus"/>
    <property type="evidence" value="ECO:0007669"/>
    <property type="project" value="InterPro"/>
</dbReference>